<keyword evidence="3" id="KW-1185">Reference proteome</keyword>
<feature type="region of interest" description="Disordered" evidence="1">
    <location>
        <begin position="175"/>
        <end position="196"/>
    </location>
</feature>
<gene>
    <name evidence="2" type="ORF">ABT272_23755</name>
</gene>
<accession>A0ABV1UAJ3</accession>
<evidence type="ECO:0000256" key="1">
    <source>
        <dbReference type="SAM" id="MobiDB-lite"/>
    </source>
</evidence>
<dbReference type="Proteomes" id="UP001470023">
    <property type="component" value="Unassembled WGS sequence"/>
</dbReference>
<proteinExistence type="predicted"/>
<evidence type="ECO:0000313" key="3">
    <source>
        <dbReference type="Proteomes" id="UP001470023"/>
    </source>
</evidence>
<feature type="non-terminal residue" evidence="2">
    <location>
        <position position="1"/>
    </location>
</feature>
<sequence>RRQRGGSQGRQVPAVTGVQIPLQILHRPTPVHPLNDPLPYLVPRRPVSTTVRDRYVDPAGHGNGCGAKEFEEPSMDEIAERLARLCAQAGDDGLRERAERYGVGEALTRLGQAARAGSRTAAVTADLDALDDAFARHGIDGLTVGPRGFEPLRGGRAHPVVTVWGCPAEASCSRLEPQERQRGSRTPPPACALTGTPLVPRKIRL</sequence>
<reference evidence="2 3" key="1">
    <citation type="submission" date="2024-06" db="EMBL/GenBank/DDBJ databases">
        <title>The Natural Products Discovery Center: Release of the First 8490 Sequenced Strains for Exploring Actinobacteria Biosynthetic Diversity.</title>
        <authorList>
            <person name="Kalkreuter E."/>
            <person name="Kautsar S.A."/>
            <person name="Yang D."/>
            <person name="Bader C.D."/>
            <person name="Teijaro C.N."/>
            <person name="Fluegel L."/>
            <person name="Davis C.M."/>
            <person name="Simpson J.R."/>
            <person name="Lauterbach L."/>
            <person name="Steele A.D."/>
            <person name="Gui C."/>
            <person name="Meng S."/>
            <person name="Li G."/>
            <person name="Viehrig K."/>
            <person name="Ye F."/>
            <person name="Su P."/>
            <person name="Kiefer A.F."/>
            <person name="Nichols A."/>
            <person name="Cepeda A.J."/>
            <person name="Yan W."/>
            <person name="Fan B."/>
            <person name="Jiang Y."/>
            <person name="Adhikari A."/>
            <person name="Zheng C.-J."/>
            <person name="Schuster L."/>
            <person name="Cowan T.M."/>
            <person name="Smanski M.J."/>
            <person name="Chevrette M.G."/>
            <person name="De Carvalho L.P.S."/>
            <person name="Shen B."/>
        </authorList>
    </citation>
    <scope>NUCLEOTIDE SEQUENCE [LARGE SCALE GENOMIC DNA]</scope>
    <source>
        <strain evidence="2 3">NPDC001166</strain>
    </source>
</reference>
<comment type="caution">
    <text evidence="2">The sequence shown here is derived from an EMBL/GenBank/DDBJ whole genome shotgun (WGS) entry which is preliminary data.</text>
</comment>
<dbReference type="RefSeq" id="WP_352064318.1">
    <property type="nucleotide sequence ID" value="NZ_JBEPAZ010000021.1"/>
</dbReference>
<dbReference type="EMBL" id="JBEPAZ010000021">
    <property type="protein sequence ID" value="MER6430729.1"/>
    <property type="molecule type" value="Genomic_DNA"/>
</dbReference>
<name>A0ABV1UAJ3_9ACTN</name>
<protein>
    <submittedName>
        <fullName evidence="2">Uncharacterized protein</fullName>
    </submittedName>
</protein>
<organism evidence="2 3">
    <name type="scientific">Streptomyces sp. 900105245</name>
    <dbReference type="NCBI Taxonomy" id="3154379"/>
    <lineage>
        <taxon>Bacteria</taxon>
        <taxon>Bacillati</taxon>
        <taxon>Actinomycetota</taxon>
        <taxon>Actinomycetes</taxon>
        <taxon>Kitasatosporales</taxon>
        <taxon>Streptomycetaceae</taxon>
        <taxon>Streptomyces</taxon>
    </lineage>
</organism>
<evidence type="ECO:0000313" key="2">
    <source>
        <dbReference type="EMBL" id="MER6430729.1"/>
    </source>
</evidence>